<gene>
    <name evidence="1" type="ORF">OMP38_27370</name>
</gene>
<comment type="caution">
    <text evidence="1">The sequence shown here is derived from an EMBL/GenBank/DDBJ whole genome shotgun (WGS) entry which is preliminary data.</text>
</comment>
<dbReference type="Gene3D" id="2.130.10.10">
    <property type="entry name" value="YVTN repeat-like/Quinoprotein amine dehydrogenase"/>
    <property type="match status" value="1"/>
</dbReference>
<evidence type="ECO:0000313" key="2">
    <source>
        <dbReference type="Proteomes" id="UP001153387"/>
    </source>
</evidence>
<keyword evidence="2" id="KW-1185">Reference proteome</keyword>
<dbReference type="InterPro" id="IPR015943">
    <property type="entry name" value="WD40/YVTN_repeat-like_dom_sf"/>
</dbReference>
<proteinExistence type="predicted"/>
<sequence>MLGYPNAGDANGNLLLLTTEGLTSYKPDGAVRWNLSRFTSGGHTYQAANLLDLFCDGKGFTYLHFDGALLQIDQQGVVQWSAAVQPDVGYFIWEGYLISHKFDFSTHKRTLKAYSFDKNGRLSPLTDKKMLYQFTAGGPLDQSGGFYELDEPTNTLTDKDWATGKTKWRFQLSKTDIARGISLASFTMRSDRSGNVYFSANVGNVYSFDSHGKPRFTVTMDNGTIAFPDIVPVSDKLTLIINGNQIACIEKIV</sequence>
<protein>
    <submittedName>
        <fullName evidence="1">Uncharacterized protein</fullName>
    </submittedName>
</protein>
<reference evidence="1 2" key="1">
    <citation type="submission" date="2022-10" db="EMBL/GenBank/DDBJ databases">
        <title>Comparative genomic analysis of Cohnella hashimotonis sp. nov., isolated from the International Space Station.</title>
        <authorList>
            <person name="Simpson A."/>
            <person name="Venkateswaran K."/>
        </authorList>
    </citation>
    <scope>NUCLEOTIDE SEQUENCE [LARGE SCALE GENOMIC DNA]</scope>
    <source>
        <strain evidence="1 2">DSM 18997</strain>
    </source>
</reference>
<organism evidence="1 2">
    <name type="scientific">Cohnella ginsengisoli</name>
    <dbReference type="NCBI Taxonomy" id="425004"/>
    <lineage>
        <taxon>Bacteria</taxon>
        <taxon>Bacillati</taxon>
        <taxon>Bacillota</taxon>
        <taxon>Bacilli</taxon>
        <taxon>Bacillales</taxon>
        <taxon>Paenibacillaceae</taxon>
        <taxon>Cohnella</taxon>
    </lineage>
</organism>
<evidence type="ECO:0000313" key="1">
    <source>
        <dbReference type="EMBL" id="MDG0794137.1"/>
    </source>
</evidence>
<dbReference type="AlphaFoldDB" id="A0A9X4QQ31"/>
<dbReference type="RefSeq" id="WP_277567904.1">
    <property type="nucleotide sequence ID" value="NZ_JAPDHZ010000006.1"/>
</dbReference>
<dbReference type="Proteomes" id="UP001153387">
    <property type="component" value="Unassembled WGS sequence"/>
</dbReference>
<name>A0A9X4QQ31_9BACL</name>
<dbReference type="SUPFAM" id="SSF50998">
    <property type="entry name" value="Quinoprotein alcohol dehydrogenase-like"/>
    <property type="match status" value="1"/>
</dbReference>
<accession>A0A9X4QQ31</accession>
<dbReference type="EMBL" id="JAPDHZ010000006">
    <property type="protein sequence ID" value="MDG0794137.1"/>
    <property type="molecule type" value="Genomic_DNA"/>
</dbReference>
<dbReference type="InterPro" id="IPR011047">
    <property type="entry name" value="Quinoprotein_ADH-like_sf"/>
</dbReference>